<dbReference type="InterPro" id="IPR058407">
    <property type="entry name" value="DUF8094"/>
</dbReference>
<dbReference type="KEGG" id="lse:F1C12_04535"/>
<dbReference type="Proteomes" id="UP000515511">
    <property type="component" value="Chromosome"/>
</dbReference>
<dbReference type="Pfam" id="PF26366">
    <property type="entry name" value="DUF8094"/>
    <property type="match status" value="1"/>
</dbReference>
<dbReference type="AlphaFoldDB" id="A0A7G6Y7K2"/>
<feature type="region of interest" description="Disordered" evidence="1">
    <location>
        <begin position="111"/>
        <end position="156"/>
    </location>
</feature>
<keyword evidence="2" id="KW-1133">Transmembrane helix</keyword>
<evidence type="ECO:0000256" key="1">
    <source>
        <dbReference type="SAM" id="MobiDB-lite"/>
    </source>
</evidence>
<feature type="transmembrane region" description="Helical" evidence="2">
    <location>
        <begin position="204"/>
        <end position="228"/>
    </location>
</feature>
<dbReference type="RefSeq" id="WP_185277631.1">
    <property type="nucleotide sequence ID" value="NZ_CP043641.1"/>
</dbReference>
<feature type="compositionally biased region" description="Low complexity" evidence="1">
    <location>
        <begin position="113"/>
        <end position="146"/>
    </location>
</feature>
<feature type="compositionally biased region" description="Low complexity" evidence="1">
    <location>
        <begin position="295"/>
        <end position="311"/>
    </location>
</feature>
<keyword evidence="2" id="KW-0812">Transmembrane</keyword>
<feature type="domain" description="DUF8094" evidence="3">
    <location>
        <begin position="320"/>
        <end position="623"/>
    </location>
</feature>
<evidence type="ECO:0000313" key="5">
    <source>
        <dbReference type="Proteomes" id="UP000515511"/>
    </source>
</evidence>
<protein>
    <recommendedName>
        <fullName evidence="3">DUF8094 domain-containing protein</fullName>
    </recommendedName>
</protein>
<name>A0A7G6Y7K2_9MICO</name>
<evidence type="ECO:0000313" key="4">
    <source>
        <dbReference type="EMBL" id="QNE34467.1"/>
    </source>
</evidence>
<feature type="region of interest" description="Disordered" evidence="1">
    <location>
        <begin position="295"/>
        <end position="324"/>
    </location>
</feature>
<dbReference type="EMBL" id="CP043641">
    <property type="protein sequence ID" value="QNE34467.1"/>
    <property type="molecule type" value="Genomic_DNA"/>
</dbReference>
<evidence type="ECO:0000256" key="2">
    <source>
        <dbReference type="SAM" id="Phobius"/>
    </source>
</evidence>
<proteinExistence type="predicted"/>
<sequence>MRFVLAIVAFVVAAVMIVAGIAQRTIFAPPSQVNASATVPGDARYVVIDSAVLNAHPGQQTLSISGSKNAKTQMVAYGRTADVKSWLDDQKYATISYRPGDSALTVKTVTPKAADSTGSGSASTATPTATPTPAPTGSSTSQTAAPGPNPAGSDLWLEEYDGQDAQVTKMNLPSGVSVIVAGDGTTPAPNKILLTWPVDTSTPWAFPLIIGGLVLLVIGIALYLWGLYTHRKSRGPRRKSGPKMPKLPKAPKYKPTASIEATPRGRRSSRRTRVMVPALLAGVLALTGAGAGAAFADTSTPTPTPTPTSTSAPKGDNNSPAPAVTAPQLERIIKRISVAAANADAKNDADLAKLRFAGPALQLRDANYAIRAKKADQPALPAIPAGPLELSLPQATDSWPRTVTAVVKMPNDSTGKAQAPLALALVQQTPRDNYMVEYAIALEPNVKVPNLAPASIGAAVVPPDSKLLKVQPDQVAAAYGDILLNGDKSKWYSSFDLTDDKLVAQVGASWKQQEQARLAQQFGQTSSLTFSSRLGSGPVISMATNDSGAIVWVNPEEVQLHKVTEAGAQVIAGATTAALSGVAQSNTGIESVYGYQLAFYVPPAGSNEKVRLLGFAQGLVSAREVQ</sequence>
<feature type="region of interest" description="Disordered" evidence="1">
    <location>
        <begin position="233"/>
        <end position="272"/>
    </location>
</feature>
<keyword evidence="2" id="KW-0472">Membrane</keyword>
<feature type="transmembrane region" description="Helical" evidence="2">
    <location>
        <begin position="274"/>
        <end position="296"/>
    </location>
</feature>
<evidence type="ECO:0000259" key="3">
    <source>
        <dbReference type="Pfam" id="PF26366"/>
    </source>
</evidence>
<gene>
    <name evidence="4" type="ORF">F1C12_04535</name>
</gene>
<reference evidence="5" key="1">
    <citation type="submission" date="2019-09" db="EMBL/GenBank/DDBJ databases">
        <title>Antimicrobial potential of Antarctic Bacteria.</title>
        <authorList>
            <person name="Benaud N."/>
            <person name="Edwards R.J."/>
            <person name="Ferrari B.C."/>
        </authorList>
    </citation>
    <scope>NUCLEOTIDE SEQUENCE [LARGE SCALE GENOMIC DNA]</scope>
    <source>
        <strain evidence="5">INR9</strain>
    </source>
</reference>
<organism evidence="4 5">
    <name type="scientific">Leifsonia shinshuensis</name>
    <dbReference type="NCBI Taxonomy" id="150026"/>
    <lineage>
        <taxon>Bacteria</taxon>
        <taxon>Bacillati</taxon>
        <taxon>Actinomycetota</taxon>
        <taxon>Actinomycetes</taxon>
        <taxon>Micrococcales</taxon>
        <taxon>Microbacteriaceae</taxon>
        <taxon>Leifsonia</taxon>
    </lineage>
</organism>
<accession>A0A7G6Y7K2</accession>